<evidence type="ECO:0000256" key="1">
    <source>
        <dbReference type="SAM" id="MobiDB-lite"/>
    </source>
</evidence>
<keyword evidence="3" id="KW-1185">Reference proteome</keyword>
<feature type="region of interest" description="Disordered" evidence="1">
    <location>
        <begin position="1"/>
        <end position="26"/>
    </location>
</feature>
<sequence length="109" mass="11905">MAEEEDMKEERGSTRLKRKGEKFGEDHESLREFEVRDGVATDPNLVRKSTHKQRQHTHFVFGAAVKTCPANEVGKALAAVPVASVIPGPPMEDTWTMGVPATSEGTQSG</sequence>
<proteinExistence type="predicted"/>
<reference evidence="2 3" key="1">
    <citation type="submission" date="2016-10" db="EMBL/GenBank/DDBJ databases">
        <title>Genome sequence of the basidiomycete white-rot fungus Trametes pubescens.</title>
        <authorList>
            <person name="Makela M.R."/>
            <person name="Granchi Z."/>
            <person name="Peng M."/>
            <person name="De Vries R.P."/>
            <person name="Grigoriev I."/>
            <person name="Riley R."/>
            <person name="Hilden K."/>
        </authorList>
    </citation>
    <scope>NUCLEOTIDE SEQUENCE [LARGE SCALE GENOMIC DNA]</scope>
    <source>
        <strain evidence="2 3">FBCC735</strain>
    </source>
</reference>
<protein>
    <submittedName>
        <fullName evidence="2">Uncharacterized protein</fullName>
    </submittedName>
</protein>
<accession>A0A1M2VKD7</accession>
<comment type="caution">
    <text evidence="2">The sequence shown here is derived from an EMBL/GenBank/DDBJ whole genome shotgun (WGS) entry which is preliminary data.</text>
</comment>
<name>A0A1M2VKD7_TRAPU</name>
<gene>
    <name evidence="2" type="ORF">TRAPUB_1080</name>
</gene>
<evidence type="ECO:0000313" key="3">
    <source>
        <dbReference type="Proteomes" id="UP000184267"/>
    </source>
</evidence>
<dbReference type="EMBL" id="MNAD01001093">
    <property type="protein sequence ID" value="OJT08026.1"/>
    <property type="molecule type" value="Genomic_DNA"/>
</dbReference>
<evidence type="ECO:0000313" key="2">
    <source>
        <dbReference type="EMBL" id="OJT08026.1"/>
    </source>
</evidence>
<dbReference type="Proteomes" id="UP000184267">
    <property type="component" value="Unassembled WGS sequence"/>
</dbReference>
<feature type="region of interest" description="Disordered" evidence="1">
    <location>
        <begin position="87"/>
        <end position="109"/>
    </location>
</feature>
<dbReference type="AlphaFoldDB" id="A0A1M2VKD7"/>
<organism evidence="2 3">
    <name type="scientific">Trametes pubescens</name>
    <name type="common">White-rot fungus</name>
    <dbReference type="NCBI Taxonomy" id="154538"/>
    <lineage>
        <taxon>Eukaryota</taxon>
        <taxon>Fungi</taxon>
        <taxon>Dikarya</taxon>
        <taxon>Basidiomycota</taxon>
        <taxon>Agaricomycotina</taxon>
        <taxon>Agaricomycetes</taxon>
        <taxon>Polyporales</taxon>
        <taxon>Polyporaceae</taxon>
        <taxon>Trametes</taxon>
    </lineage>
</organism>